<dbReference type="InterPro" id="IPR050980">
    <property type="entry name" value="2C_sensor_his_kinase"/>
</dbReference>
<dbReference type="Proteomes" id="UP000198797">
    <property type="component" value="Unassembled WGS sequence"/>
</dbReference>
<gene>
    <name evidence="10" type="ORF">GA0070216_103320</name>
</gene>
<evidence type="ECO:0000256" key="3">
    <source>
        <dbReference type="ARBA" id="ARBA00022553"/>
    </source>
</evidence>
<evidence type="ECO:0000256" key="6">
    <source>
        <dbReference type="ARBA" id="ARBA00023012"/>
    </source>
</evidence>
<feature type="compositionally biased region" description="Pro residues" evidence="7">
    <location>
        <begin position="979"/>
        <end position="998"/>
    </location>
</feature>
<dbReference type="AlphaFoldDB" id="A0A1C4WG22"/>
<evidence type="ECO:0000256" key="4">
    <source>
        <dbReference type="ARBA" id="ARBA00022679"/>
    </source>
</evidence>
<feature type="transmembrane region" description="Helical" evidence="8">
    <location>
        <begin position="330"/>
        <end position="352"/>
    </location>
</feature>
<keyword evidence="8" id="KW-0472">Membrane</keyword>
<evidence type="ECO:0000313" key="10">
    <source>
        <dbReference type="EMBL" id="SCE95124.1"/>
    </source>
</evidence>
<dbReference type="GO" id="GO:0004673">
    <property type="term" value="F:protein histidine kinase activity"/>
    <property type="evidence" value="ECO:0007669"/>
    <property type="project" value="UniProtKB-EC"/>
</dbReference>
<feature type="domain" description="Histidine kinase" evidence="9">
    <location>
        <begin position="548"/>
        <end position="653"/>
    </location>
</feature>
<dbReference type="Pfam" id="PF02518">
    <property type="entry name" value="HATPase_c"/>
    <property type="match status" value="1"/>
</dbReference>
<feature type="compositionally biased region" description="Basic and acidic residues" evidence="7">
    <location>
        <begin position="1072"/>
        <end position="1086"/>
    </location>
</feature>
<keyword evidence="8" id="KW-0812">Transmembrane</keyword>
<keyword evidence="5 10" id="KW-0418">Kinase</keyword>
<organism evidence="10 11">
    <name type="scientific">Micromonospora matsumotoense</name>
    <dbReference type="NCBI Taxonomy" id="121616"/>
    <lineage>
        <taxon>Bacteria</taxon>
        <taxon>Bacillati</taxon>
        <taxon>Actinomycetota</taxon>
        <taxon>Actinomycetes</taxon>
        <taxon>Micromonosporales</taxon>
        <taxon>Micromonosporaceae</taxon>
        <taxon>Micromonospora</taxon>
    </lineage>
</organism>
<dbReference type="GO" id="GO:0000160">
    <property type="term" value="P:phosphorelay signal transduction system"/>
    <property type="evidence" value="ECO:0007669"/>
    <property type="project" value="UniProtKB-KW"/>
</dbReference>
<proteinExistence type="predicted"/>
<sequence>MSTGPTTLPEPGESAGHERKRRLPRLRDARIRSKLALILVVPVAAVIALATIRLVSTTEGAVDATQIRSLTALSIDVSALAQDLHKERMAAAGYLANPQLRPDDYNLRVRATGERINSYRADRADLGEVPAAVRDRLKVIDDHLRTLDATRQEVLDRRQMPVAEATLRYGVILTDLVSYGDTLAQLPGQESLADARRAVAAFGRAKSAVAEEEAVAYTALVGGRLDEEQFSSFVATLTSQQEALLGFSLAADPTQRALVDRAVSGDAVGLADRVAADITRSVGQRSPVSAGDASAAIGAVNDLMRWTEIQLQDTLLARTEQARSDVIQQAVIETVLVLLTLIIAITLAVVLARSLNHSLRRLREGALSVANHDLPDAVKRLQNMGSVGDGGVEEIVRQVRDPIRLTNRDEVGQVALAFNVVHREAVRVAAEQAALRTSVSAMFLNLARRSQTLVDRMIGELDAIERGEEDPKRLAQLFELDHLATRMRRNDENLLVLAGADSAVPRRDDALLVDVLRAAQSEVELYNRIEFGTVDTDISVAAHAVNDVVRLVAELLDNATRFSPPTTTVVADGRRIRDYVLIQIEDRGLGLTDEQLDSLNRRLAAPPTVDVAAFRLMGLAVVSRLASRYGVRVELRRNVEGGTVAQVTLPNATVVLPAHRGRDQAISRPRQPLAVEQPPPASAGIGGAFSGARSAAATLTDQWRTTPPAPAPWHPPVDARETAPAVQFGGPVSAPPFAPLSTPSADSGFAAFSAGSPTVANPTIDPLPRRAMPGEPAPVLPAGPVAGAAPGTTESYGGPAMPFAGAPAATPYAGAQAATPYTGAQAATPYAGAPAATPYAGAPAATPFAPAAAGAFAQAAPPAAYSAPAAQPYAAPAASYTPPAPAAPVVARPDRPADSPIFREMEAVWFRSHGDDATAIFTRPRFDEEPPAAPPRSNGTTKASRPPLPTRVPTAPTAAGTPTVTSAPTAPEMPAATGPVPPVATGPVPPAATGPVPPAATASPTYDTPPPVAPEAPAGPPAGDADAWRTAADEGWSRATQAADPANAGTTRSGLPKRVPQAQLVPGGIEPKGGRDRSRRTPDEVRGLLSAYHRGVQRGRTAGADLNSTSTKETNR</sequence>
<dbReference type="RefSeq" id="WP_091241899.1">
    <property type="nucleotide sequence ID" value="NZ_FMCU01000003.1"/>
</dbReference>
<name>A0A1C4WG22_9ACTN</name>
<dbReference type="PANTHER" id="PTHR44936:SF9">
    <property type="entry name" value="SENSOR PROTEIN CREC"/>
    <property type="match status" value="1"/>
</dbReference>
<dbReference type="EC" id="2.7.13.3" evidence="2"/>
<evidence type="ECO:0000256" key="2">
    <source>
        <dbReference type="ARBA" id="ARBA00012438"/>
    </source>
</evidence>
<dbReference type="PROSITE" id="PS50109">
    <property type="entry name" value="HIS_KIN"/>
    <property type="match status" value="1"/>
</dbReference>
<protein>
    <recommendedName>
        <fullName evidence="2">histidine kinase</fullName>
        <ecNumber evidence="2">2.7.13.3</ecNumber>
    </recommendedName>
</protein>
<evidence type="ECO:0000256" key="5">
    <source>
        <dbReference type="ARBA" id="ARBA00022777"/>
    </source>
</evidence>
<accession>A0A1C4WG22</accession>
<feature type="compositionally biased region" description="Low complexity" evidence="7">
    <location>
        <begin position="951"/>
        <end position="978"/>
    </location>
</feature>
<dbReference type="PANTHER" id="PTHR44936">
    <property type="entry name" value="SENSOR PROTEIN CREC"/>
    <property type="match status" value="1"/>
</dbReference>
<dbReference type="Pfam" id="PF08376">
    <property type="entry name" value="NIT"/>
    <property type="match status" value="1"/>
</dbReference>
<evidence type="ECO:0000256" key="1">
    <source>
        <dbReference type="ARBA" id="ARBA00000085"/>
    </source>
</evidence>
<evidence type="ECO:0000259" key="9">
    <source>
        <dbReference type="PROSITE" id="PS50109"/>
    </source>
</evidence>
<comment type="catalytic activity">
    <reaction evidence="1">
        <text>ATP + protein L-histidine = ADP + protein N-phospho-L-histidine.</text>
        <dbReference type="EC" id="2.7.13.3"/>
    </reaction>
</comment>
<dbReference type="Gene3D" id="3.30.565.10">
    <property type="entry name" value="Histidine kinase-like ATPase, C-terminal domain"/>
    <property type="match status" value="1"/>
</dbReference>
<dbReference type="EMBL" id="FMCU01000003">
    <property type="protein sequence ID" value="SCE95124.1"/>
    <property type="molecule type" value="Genomic_DNA"/>
</dbReference>
<feature type="compositionally biased region" description="Pro residues" evidence="7">
    <location>
        <begin position="1007"/>
        <end position="1020"/>
    </location>
</feature>
<dbReference type="Gene3D" id="6.10.340.10">
    <property type="match status" value="1"/>
</dbReference>
<keyword evidence="6" id="KW-0902">Two-component regulatory system</keyword>
<reference evidence="11" key="1">
    <citation type="submission" date="2016-06" db="EMBL/GenBank/DDBJ databases">
        <authorList>
            <person name="Varghese N."/>
            <person name="Submissions Spin"/>
        </authorList>
    </citation>
    <scope>NUCLEOTIDE SEQUENCE [LARGE SCALE GENOMIC DNA]</scope>
    <source>
        <strain evidence="11">DSM 44100</strain>
    </source>
</reference>
<keyword evidence="4" id="KW-0808">Transferase</keyword>
<dbReference type="InterPro" id="IPR013587">
    <property type="entry name" value="Nitrate/nitrite_sensing"/>
</dbReference>
<keyword evidence="3" id="KW-0597">Phosphoprotein</keyword>
<feature type="transmembrane region" description="Helical" evidence="8">
    <location>
        <begin position="35"/>
        <end position="55"/>
    </location>
</feature>
<feature type="region of interest" description="Disordered" evidence="7">
    <location>
        <begin position="1"/>
        <end position="21"/>
    </location>
</feature>
<dbReference type="InterPro" id="IPR036890">
    <property type="entry name" value="HATPase_C_sf"/>
</dbReference>
<dbReference type="SMART" id="SM00387">
    <property type="entry name" value="HATPase_c"/>
    <property type="match status" value="1"/>
</dbReference>
<keyword evidence="8" id="KW-1133">Transmembrane helix</keyword>
<evidence type="ECO:0000256" key="7">
    <source>
        <dbReference type="SAM" id="MobiDB-lite"/>
    </source>
</evidence>
<keyword evidence="11" id="KW-1185">Reference proteome</keyword>
<dbReference type="STRING" id="121616.GA0070216_103320"/>
<evidence type="ECO:0000256" key="8">
    <source>
        <dbReference type="SAM" id="Phobius"/>
    </source>
</evidence>
<dbReference type="SUPFAM" id="SSF55874">
    <property type="entry name" value="ATPase domain of HSP90 chaperone/DNA topoisomerase II/histidine kinase"/>
    <property type="match status" value="1"/>
</dbReference>
<feature type="region of interest" description="Disordered" evidence="7">
    <location>
        <begin position="922"/>
        <end position="1116"/>
    </location>
</feature>
<evidence type="ECO:0000313" key="11">
    <source>
        <dbReference type="Proteomes" id="UP000198797"/>
    </source>
</evidence>
<dbReference type="InterPro" id="IPR005467">
    <property type="entry name" value="His_kinase_dom"/>
</dbReference>
<dbReference type="OrthoDB" id="4349881at2"/>
<feature type="compositionally biased region" description="Polar residues" evidence="7">
    <location>
        <begin position="1106"/>
        <end position="1116"/>
    </location>
</feature>
<dbReference type="InterPro" id="IPR003594">
    <property type="entry name" value="HATPase_dom"/>
</dbReference>